<protein>
    <recommendedName>
        <fullName evidence="8">Bacterioferritin-associated ferredoxin</fullName>
    </recommendedName>
</protein>
<keyword evidence="1" id="KW-0813">Transport</keyword>
<dbReference type="PANTHER" id="PTHR37424:SF1">
    <property type="entry name" value="BACTERIOFERRITIN-ASSOCIATED FERREDOXIN"/>
    <property type="match status" value="1"/>
</dbReference>
<sequence>MFVCVCKAVSDRQIRRDIREEGVTSLRELARLRGVGTCCGKCVPQARRLLDETLEQHRAAVAPVPLAGLGGLQLA</sequence>
<evidence type="ECO:0000256" key="9">
    <source>
        <dbReference type="ARBA" id="ARBA00046332"/>
    </source>
</evidence>
<evidence type="ECO:0000256" key="2">
    <source>
        <dbReference type="ARBA" id="ARBA00022714"/>
    </source>
</evidence>
<comment type="cofactor">
    <cofactor evidence="7">
        <name>[2Fe-2S] cluster</name>
        <dbReference type="ChEBI" id="CHEBI:190135"/>
    </cofactor>
</comment>
<dbReference type="GO" id="GO:0046872">
    <property type="term" value="F:metal ion binding"/>
    <property type="evidence" value="ECO:0007669"/>
    <property type="project" value="UniProtKB-KW"/>
</dbReference>
<evidence type="ECO:0000313" key="11">
    <source>
        <dbReference type="EMBL" id="NKF20685.1"/>
    </source>
</evidence>
<proteinExistence type="inferred from homology"/>
<keyword evidence="12" id="KW-1185">Reference proteome</keyword>
<dbReference type="Gene3D" id="1.10.10.1100">
    <property type="entry name" value="BFD-like [2Fe-2S]-binding domain"/>
    <property type="match status" value="1"/>
</dbReference>
<reference evidence="11" key="1">
    <citation type="submission" date="2020-03" db="EMBL/GenBank/DDBJ databases">
        <title>Solimonas marina sp. nov., isolated from deep seawater of the Pacific Ocean.</title>
        <authorList>
            <person name="Liu X."/>
            <person name="Lai Q."/>
            <person name="Sun F."/>
            <person name="Gai Y."/>
            <person name="Li G."/>
            <person name="Shao Z."/>
        </authorList>
    </citation>
    <scope>NUCLEOTIDE SEQUENCE</scope>
    <source>
        <strain evidence="11">C16B3</strain>
    </source>
</reference>
<evidence type="ECO:0000256" key="3">
    <source>
        <dbReference type="ARBA" id="ARBA00022723"/>
    </source>
</evidence>
<organism evidence="11 12">
    <name type="scientific">Solimonas marina</name>
    <dbReference type="NCBI Taxonomy" id="2714601"/>
    <lineage>
        <taxon>Bacteria</taxon>
        <taxon>Pseudomonadati</taxon>
        <taxon>Pseudomonadota</taxon>
        <taxon>Gammaproteobacteria</taxon>
        <taxon>Nevskiales</taxon>
        <taxon>Nevskiaceae</taxon>
        <taxon>Solimonas</taxon>
    </lineage>
</organism>
<keyword evidence="6" id="KW-0411">Iron-sulfur</keyword>
<dbReference type="EMBL" id="JAAVXB010000001">
    <property type="protein sequence ID" value="NKF20685.1"/>
    <property type="molecule type" value="Genomic_DNA"/>
</dbReference>
<dbReference type="InterPro" id="IPR007419">
    <property type="entry name" value="BFD-like_2Fe2S-bd_dom"/>
</dbReference>
<dbReference type="AlphaFoldDB" id="A0A969W976"/>
<evidence type="ECO:0000256" key="6">
    <source>
        <dbReference type="ARBA" id="ARBA00023014"/>
    </source>
</evidence>
<evidence type="ECO:0000256" key="4">
    <source>
        <dbReference type="ARBA" id="ARBA00022982"/>
    </source>
</evidence>
<name>A0A969W976_9GAMM</name>
<comment type="caution">
    <text evidence="11">The sequence shown here is derived from an EMBL/GenBank/DDBJ whole genome shotgun (WGS) entry which is preliminary data.</text>
</comment>
<gene>
    <name evidence="11" type="ORF">G7Y82_00050</name>
</gene>
<keyword evidence="4" id="KW-0249">Electron transport</keyword>
<dbReference type="GO" id="GO:0051537">
    <property type="term" value="F:2 iron, 2 sulfur cluster binding"/>
    <property type="evidence" value="ECO:0007669"/>
    <property type="project" value="UniProtKB-KW"/>
</dbReference>
<comment type="similarity">
    <text evidence="9">Belongs to the Bfd family.</text>
</comment>
<keyword evidence="3" id="KW-0479">Metal-binding</keyword>
<keyword evidence="5" id="KW-0408">Iron</keyword>
<feature type="domain" description="BFD-like [2Fe-2S]-binding" evidence="10">
    <location>
        <begin position="3"/>
        <end position="52"/>
    </location>
</feature>
<evidence type="ECO:0000256" key="5">
    <source>
        <dbReference type="ARBA" id="ARBA00023004"/>
    </source>
</evidence>
<dbReference type="InterPro" id="IPR041854">
    <property type="entry name" value="BFD-like_2Fe2S-bd_dom_sf"/>
</dbReference>
<evidence type="ECO:0000256" key="8">
    <source>
        <dbReference type="ARBA" id="ARBA00039386"/>
    </source>
</evidence>
<dbReference type="RefSeq" id="WP_168145955.1">
    <property type="nucleotide sequence ID" value="NZ_JAAVXB010000001.1"/>
</dbReference>
<dbReference type="Pfam" id="PF04324">
    <property type="entry name" value="Fer2_BFD"/>
    <property type="match status" value="1"/>
</dbReference>
<evidence type="ECO:0000313" key="12">
    <source>
        <dbReference type="Proteomes" id="UP000653472"/>
    </source>
</evidence>
<evidence type="ECO:0000259" key="10">
    <source>
        <dbReference type="Pfam" id="PF04324"/>
    </source>
</evidence>
<dbReference type="InterPro" id="IPR052371">
    <property type="entry name" value="BFD-associated_ferredoxin"/>
</dbReference>
<dbReference type="PANTHER" id="PTHR37424">
    <property type="entry name" value="BACTERIOFERRITIN-ASSOCIATED FERREDOXIN"/>
    <property type="match status" value="1"/>
</dbReference>
<dbReference type="Proteomes" id="UP000653472">
    <property type="component" value="Unassembled WGS sequence"/>
</dbReference>
<keyword evidence="2" id="KW-0001">2Fe-2S</keyword>
<evidence type="ECO:0000256" key="7">
    <source>
        <dbReference type="ARBA" id="ARBA00034078"/>
    </source>
</evidence>
<evidence type="ECO:0000256" key="1">
    <source>
        <dbReference type="ARBA" id="ARBA00022448"/>
    </source>
</evidence>
<accession>A0A969W976</accession>